<evidence type="ECO:0000313" key="13">
    <source>
        <dbReference type="Proteomes" id="UP000014680"/>
    </source>
</evidence>
<evidence type="ECO:0000256" key="3">
    <source>
        <dbReference type="ARBA" id="ARBA00009557"/>
    </source>
</evidence>
<keyword evidence="6" id="KW-0009">Actin-binding</keyword>
<evidence type="ECO:0000256" key="10">
    <source>
        <dbReference type="ARBA" id="ARBA00069496"/>
    </source>
</evidence>
<dbReference type="KEGG" id="eiv:EIN_171860"/>
<dbReference type="OrthoDB" id="10006997at2759"/>
<dbReference type="CDD" id="cd11285">
    <property type="entry name" value="ADF_Twf-N_like"/>
    <property type="match status" value="1"/>
</dbReference>
<dbReference type="RefSeq" id="XP_004183937.1">
    <property type="nucleotide sequence ID" value="XM_004183889.1"/>
</dbReference>
<dbReference type="EMBL" id="KB207112">
    <property type="protein sequence ID" value="ELP84591.1"/>
    <property type="molecule type" value="Genomic_DNA"/>
</dbReference>
<evidence type="ECO:0000313" key="12">
    <source>
        <dbReference type="EMBL" id="ELP84591.1"/>
    </source>
</evidence>
<dbReference type="FunFam" id="3.40.20.10:FF:000042">
    <property type="entry name" value="Actin depolymerizing protein"/>
    <property type="match status" value="1"/>
</dbReference>
<gene>
    <name evidence="12" type="ORF">EIN_171860</name>
</gene>
<keyword evidence="13" id="KW-1185">Reference proteome</keyword>
<evidence type="ECO:0000256" key="1">
    <source>
        <dbReference type="ARBA" id="ARBA00004245"/>
    </source>
</evidence>
<dbReference type="CDD" id="cd11284">
    <property type="entry name" value="ADF_Twf-C_like"/>
    <property type="match status" value="1"/>
</dbReference>
<feature type="domain" description="ADF-H" evidence="11">
    <location>
        <begin position="180"/>
        <end position="320"/>
    </location>
</feature>
<keyword evidence="5" id="KW-0677">Repeat</keyword>
<comment type="subunit">
    <text evidence="8">Interacts with G-actin; ADP-actin form.</text>
</comment>
<dbReference type="OMA" id="YLFKHTH"/>
<sequence length="341" mass="38207">MSHSSGISISKALIDGFKTLNEGHGRFIKASIEEDQIVPKYTEQGTSDFEGDLDLVLNQLVDAEPCYILFRTEEKDDLSNGYKWLLLSYIPDKSKVRMKMLYSSTKAIFRQTLGGNVFSSEIHGTVKADFGKSGYEAYLKHEAAAPPLTEQEEEREKEIELGTAGYTVSTGMATVTASNGVAFPVEDAVTEAVKKMCDSGNNFVEIGIDIDNEKIVLRNETQATIEDVEKLISKELPSFIFFRWDHTHEDKEFKSIIYIFSCPDGSHGTKSAPVRQRMLYSTSKGAVENVLTQNNAEVTLKVEINSPDDFKVDEIKDKIHPPPVEEKKMFAKPKPKFARKK</sequence>
<evidence type="ECO:0000259" key="11">
    <source>
        <dbReference type="PROSITE" id="PS51263"/>
    </source>
</evidence>
<dbReference type="GO" id="GO:0005938">
    <property type="term" value="C:cell cortex"/>
    <property type="evidence" value="ECO:0007669"/>
    <property type="project" value="UniProtKB-SubCell"/>
</dbReference>
<dbReference type="GeneID" id="14883404"/>
<feature type="domain" description="ADF-H" evidence="11">
    <location>
        <begin position="4"/>
        <end position="140"/>
    </location>
</feature>
<evidence type="ECO:0000256" key="8">
    <source>
        <dbReference type="ARBA" id="ARBA00038532"/>
    </source>
</evidence>
<dbReference type="GO" id="GO:0051015">
    <property type="term" value="F:actin filament binding"/>
    <property type="evidence" value="ECO:0007669"/>
    <property type="project" value="TreeGrafter"/>
</dbReference>
<dbReference type="GO" id="GO:0005884">
    <property type="term" value="C:actin filament"/>
    <property type="evidence" value="ECO:0007669"/>
    <property type="project" value="TreeGrafter"/>
</dbReference>
<evidence type="ECO:0000256" key="7">
    <source>
        <dbReference type="ARBA" id="ARBA00023212"/>
    </source>
</evidence>
<dbReference type="Proteomes" id="UP000014680">
    <property type="component" value="Unassembled WGS sequence"/>
</dbReference>
<dbReference type="GO" id="GO:0051016">
    <property type="term" value="P:barbed-end actin filament capping"/>
    <property type="evidence" value="ECO:0007669"/>
    <property type="project" value="TreeGrafter"/>
</dbReference>
<evidence type="ECO:0000256" key="5">
    <source>
        <dbReference type="ARBA" id="ARBA00022737"/>
    </source>
</evidence>
<dbReference type="Gene3D" id="3.40.20.10">
    <property type="entry name" value="Severin"/>
    <property type="match status" value="2"/>
</dbReference>
<evidence type="ECO:0000256" key="2">
    <source>
        <dbReference type="ARBA" id="ARBA00004544"/>
    </source>
</evidence>
<organism evidence="12 13">
    <name type="scientific">Entamoeba invadens IP1</name>
    <dbReference type="NCBI Taxonomy" id="370355"/>
    <lineage>
        <taxon>Eukaryota</taxon>
        <taxon>Amoebozoa</taxon>
        <taxon>Evosea</taxon>
        <taxon>Archamoebae</taxon>
        <taxon>Mastigamoebida</taxon>
        <taxon>Entamoebidae</taxon>
        <taxon>Entamoeba</taxon>
    </lineage>
</organism>
<dbReference type="InterPro" id="IPR002108">
    <property type="entry name" value="ADF-H"/>
</dbReference>
<dbReference type="InterPro" id="IPR029006">
    <property type="entry name" value="ADF-H/Gelsolin-like_dom_sf"/>
</dbReference>
<dbReference type="SMART" id="SM00102">
    <property type="entry name" value="ADF"/>
    <property type="match status" value="2"/>
</dbReference>
<dbReference type="VEuPathDB" id="AmoebaDB:EIN_171860"/>
<comment type="similarity">
    <text evidence="3">Belongs to the actin-binding proteins ADF family. Twinfilin subfamily.</text>
</comment>
<dbReference type="GO" id="GO:0030042">
    <property type="term" value="P:actin filament depolymerization"/>
    <property type="evidence" value="ECO:0007669"/>
    <property type="project" value="TreeGrafter"/>
</dbReference>
<comment type="subcellular location">
    <subcellularLocation>
        <location evidence="2">Cytoplasm</location>
        <location evidence="2">Cell cortex</location>
    </subcellularLocation>
    <subcellularLocation>
        <location evidence="1">Cytoplasm</location>
        <location evidence="1">Cytoskeleton</location>
    </subcellularLocation>
</comment>
<dbReference type="InterPro" id="IPR028458">
    <property type="entry name" value="Twinfilin"/>
</dbReference>
<dbReference type="PANTHER" id="PTHR13759">
    <property type="entry name" value="TWINFILIN"/>
    <property type="match status" value="1"/>
</dbReference>
<reference evidence="12 13" key="1">
    <citation type="submission" date="2012-10" db="EMBL/GenBank/DDBJ databases">
        <authorList>
            <person name="Zafar N."/>
            <person name="Inman J."/>
            <person name="Hall N."/>
            <person name="Lorenzi H."/>
            <person name="Caler E."/>
        </authorList>
    </citation>
    <scope>NUCLEOTIDE SEQUENCE [LARGE SCALE GENOMIC DNA]</scope>
    <source>
        <strain evidence="12 13">IP1</strain>
    </source>
</reference>
<dbReference type="PROSITE" id="PS51263">
    <property type="entry name" value="ADF_H"/>
    <property type="match status" value="2"/>
</dbReference>
<comment type="function">
    <text evidence="9">Actin-binding protein involved in motile and morphological processes. Inhibits actin polymerization, likely by sequestering G-actin.</text>
</comment>
<keyword evidence="7" id="KW-0206">Cytoskeleton</keyword>
<dbReference type="AlphaFoldDB" id="A0A0A1TVX1"/>
<accession>A0A0A1TVX1</accession>
<keyword evidence="4" id="KW-0963">Cytoplasm</keyword>
<dbReference type="Pfam" id="PF00241">
    <property type="entry name" value="Cofilin_ADF"/>
    <property type="match status" value="2"/>
</dbReference>
<dbReference type="PANTHER" id="PTHR13759:SF1">
    <property type="entry name" value="TWINFILIN"/>
    <property type="match status" value="1"/>
</dbReference>
<dbReference type="GO" id="GO:0003785">
    <property type="term" value="F:actin monomer binding"/>
    <property type="evidence" value="ECO:0007669"/>
    <property type="project" value="TreeGrafter"/>
</dbReference>
<name>A0A0A1TVX1_ENTIV</name>
<dbReference type="FunFam" id="3.40.20.10:FF:000007">
    <property type="entry name" value="Twinfilin-1 isoform 1"/>
    <property type="match status" value="1"/>
</dbReference>
<dbReference type="SUPFAM" id="SSF55753">
    <property type="entry name" value="Actin depolymerizing proteins"/>
    <property type="match status" value="2"/>
</dbReference>
<evidence type="ECO:0000256" key="4">
    <source>
        <dbReference type="ARBA" id="ARBA00022490"/>
    </source>
</evidence>
<evidence type="ECO:0000256" key="9">
    <source>
        <dbReference type="ARBA" id="ARBA00056419"/>
    </source>
</evidence>
<protein>
    <recommendedName>
        <fullName evidence="10">Twinfilin</fullName>
    </recommendedName>
</protein>
<proteinExistence type="inferred from homology"/>
<evidence type="ECO:0000256" key="6">
    <source>
        <dbReference type="ARBA" id="ARBA00023203"/>
    </source>
</evidence>